<evidence type="ECO:0000313" key="2">
    <source>
        <dbReference type="Proteomes" id="UP001501020"/>
    </source>
</evidence>
<dbReference type="Proteomes" id="UP001501020">
    <property type="component" value="Unassembled WGS sequence"/>
</dbReference>
<gene>
    <name evidence="1" type="ORF">GCM10009727_81050</name>
</gene>
<comment type="caution">
    <text evidence="1">The sequence shown here is derived from an EMBL/GenBank/DDBJ whole genome shotgun (WGS) entry which is preliminary data.</text>
</comment>
<accession>A0ABP5M4U3</accession>
<proteinExistence type="predicted"/>
<organism evidence="1 2">
    <name type="scientific">Actinomadura napierensis</name>
    <dbReference type="NCBI Taxonomy" id="267854"/>
    <lineage>
        <taxon>Bacteria</taxon>
        <taxon>Bacillati</taxon>
        <taxon>Actinomycetota</taxon>
        <taxon>Actinomycetes</taxon>
        <taxon>Streptosporangiales</taxon>
        <taxon>Thermomonosporaceae</taxon>
        <taxon>Actinomadura</taxon>
    </lineage>
</organism>
<protein>
    <submittedName>
        <fullName evidence="1">Uncharacterized protein</fullName>
    </submittedName>
</protein>
<reference evidence="2" key="1">
    <citation type="journal article" date="2019" name="Int. J. Syst. Evol. Microbiol.">
        <title>The Global Catalogue of Microorganisms (GCM) 10K type strain sequencing project: providing services to taxonomists for standard genome sequencing and annotation.</title>
        <authorList>
            <consortium name="The Broad Institute Genomics Platform"/>
            <consortium name="The Broad Institute Genome Sequencing Center for Infectious Disease"/>
            <person name="Wu L."/>
            <person name="Ma J."/>
        </authorList>
    </citation>
    <scope>NUCLEOTIDE SEQUENCE [LARGE SCALE GENOMIC DNA]</scope>
    <source>
        <strain evidence="2">JCM 13850</strain>
    </source>
</reference>
<name>A0ABP5M4U3_9ACTN</name>
<dbReference type="EMBL" id="BAAAMR010000116">
    <property type="protein sequence ID" value="GAA2163997.1"/>
    <property type="molecule type" value="Genomic_DNA"/>
</dbReference>
<evidence type="ECO:0000313" key="1">
    <source>
        <dbReference type="EMBL" id="GAA2163997.1"/>
    </source>
</evidence>
<sequence>MLANESDIMHKMTGRAVCTFLIARRGGIDQILCNRCAHRLADGADREVARPWEPLTGSICPE</sequence>
<keyword evidence="2" id="KW-1185">Reference proteome</keyword>